<evidence type="ECO:0000256" key="3">
    <source>
        <dbReference type="ARBA" id="ARBA00022475"/>
    </source>
</evidence>
<protein>
    <recommendedName>
        <fullName evidence="8">EamA domain-containing protein</fullName>
    </recommendedName>
</protein>
<evidence type="ECO:0000256" key="4">
    <source>
        <dbReference type="ARBA" id="ARBA00022692"/>
    </source>
</evidence>
<keyword evidence="6 7" id="KW-0472">Membrane</keyword>
<dbReference type="AlphaFoldDB" id="A0A3G1KRZ3"/>
<feature type="domain" description="EamA" evidence="8">
    <location>
        <begin position="12"/>
        <end position="141"/>
    </location>
</feature>
<gene>
    <name evidence="9" type="ORF">DCMF_11230</name>
</gene>
<organism evidence="9 10">
    <name type="scientific">Formimonas warabiya</name>
    <dbReference type="NCBI Taxonomy" id="1761012"/>
    <lineage>
        <taxon>Bacteria</taxon>
        <taxon>Bacillati</taxon>
        <taxon>Bacillota</taxon>
        <taxon>Clostridia</taxon>
        <taxon>Eubacteriales</taxon>
        <taxon>Peptococcaceae</taxon>
        <taxon>Candidatus Formimonas</taxon>
    </lineage>
</organism>
<dbReference type="PANTHER" id="PTHR42920:SF5">
    <property type="entry name" value="EAMA DOMAIN-CONTAINING PROTEIN"/>
    <property type="match status" value="1"/>
</dbReference>
<dbReference type="PANTHER" id="PTHR42920">
    <property type="entry name" value="OS03G0707200 PROTEIN-RELATED"/>
    <property type="match status" value="1"/>
</dbReference>
<dbReference type="InterPro" id="IPR000620">
    <property type="entry name" value="EamA_dom"/>
</dbReference>
<feature type="transmembrane region" description="Helical" evidence="7">
    <location>
        <begin position="100"/>
        <end position="120"/>
    </location>
</feature>
<keyword evidence="3" id="KW-1003">Cell membrane</keyword>
<dbReference type="RefSeq" id="WP_148134519.1">
    <property type="nucleotide sequence ID" value="NZ_CP017634.1"/>
</dbReference>
<evidence type="ECO:0000256" key="5">
    <source>
        <dbReference type="ARBA" id="ARBA00022989"/>
    </source>
</evidence>
<dbReference type="InterPro" id="IPR051258">
    <property type="entry name" value="Diverse_Substrate_Transporter"/>
</dbReference>
<sequence length="297" mass="32637">MLTKGNIKLIKYVSYILLQSVVYGFGNPLTKVAYQSITPFWLLTFRFSMALFIFFIFFGKRIACQLRTVKLSQYLPASLCMALAYITCNLALNWTSATNVGFLMSLPVIFAPMLAVVILHQKYNFRYLPLQIIVTVGLYLLCCNDSRFALNKGDFCALITAIALSGALVFGKKSLESIDTVTISATQAGVTAFISLICALVFDDFSVVPNIAPVAWAVVVYLALTCTCMAYILQNSALVHLSPSTVSMLQCTQPILTAVCSFIILRETLSFRGILGGFIIIGSILVANLMETKEKTD</sequence>
<keyword evidence="10" id="KW-1185">Reference proteome</keyword>
<feature type="transmembrane region" description="Helical" evidence="7">
    <location>
        <begin position="155"/>
        <end position="171"/>
    </location>
</feature>
<dbReference type="InterPro" id="IPR037185">
    <property type="entry name" value="EmrE-like"/>
</dbReference>
<name>A0A3G1KRZ3_FORW1</name>
<evidence type="ECO:0000256" key="1">
    <source>
        <dbReference type="ARBA" id="ARBA00004651"/>
    </source>
</evidence>
<dbReference type="EMBL" id="CP017634">
    <property type="protein sequence ID" value="ATW25262.1"/>
    <property type="molecule type" value="Genomic_DNA"/>
</dbReference>
<evidence type="ECO:0000256" key="2">
    <source>
        <dbReference type="ARBA" id="ARBA00007362"/>
    </source>
</evidence>
<comment type="similarity">
    <text evidence="2">Belongs to the EamA transporter family.</text>
</comment>
<evidence type="ECO:0000256" key="6">
    <source>
        <dbReference type="ARBA" id="ARBA00023136"/>
    </source>
</evidence>
<feature type="transmembrane region" description="Helical" evidence="7">
    <location>
        <begin position="40"/>
        <end position="59"/>
    </location>
</feature>
<evidence type="ECO:0000313" key="10">
    <source>
        <dbReference type="Proteomes" id="UP000323521"/>
    </source>
</evidence>
<keyword evidence="5 7" id="KW-1133">Transmembrane helix</keyword>
<feature type="transmembrane region" description="Helical" evidence="7">
    <location>
        <begin position="271"/>
        <end position="290"/>
    </location>
</feature>
<keyword evidence="4 7" id="KW-0812">Transmembrane</keyword>
<accession>A0A3G1KRZ3</accession>
<dbReference type="OrthoDB" id="9804865at2"/>
<evidence type="ECO:0000256" key="7">
    <source>
        <dbReference type="SAM" id="Phobius"/>
    </source>
</evidence>
<feature type="transmembrane region" description="Helical" evidence="7">
    <location>
        <begin position="183"/>
        <end position="202"/>
    </location>
</feature>
<feature type="transmembrane region" description="Helical" evidence="7">
    <location>
        <begin position="71"/>
        <end position="94"/>
    </location>
</feature>
<evidence type="ECO:0000313" key="9">
    <source>
        <dbReference type="EMBL" id="ATW25262.1"/>
    </source>
</evidence>
<feature type="transmembrane region" description="Helical" evidence="7">
    <location>
        <begin position="12"/>
        <end position="34"/>
    </location>
</feature>
<feature type="domain" description="EamA" evidence="8">
    <location>
        <begin position="152"/>
        <end position="288"/>
    </location>
</feature>
<comment type="subcellular location">
    <subcellularLocation>
        <location evidence="1">Cell membrane</location>
        <topology evidence="1">Multi-pass membrane protein</topology>
    </subcellularLocation>
</comment>
<dbReference type="Pfam" id="PF00892">
    <property type="entry name" value="EamA"/>
    <property type="match status" value="2"/>
</dbReference>
<proteinExistence type="inferred from homology"/>
<feature type="transmembrane region" description="Helical" evidence="7">
    <location>
        <begin position="214"/>
        <end position="233"/>
    </location>
</feature>
<evidence type="ECO:0000259" key="8">
    <source>
        <dbReference type="Pfam" id="PF00892"/>
    </source>
</evidence>
<dbReference type="SUPFAM" id="SSF103481">
    <property type="entry name" value="Multidrug resistance efflux transporter EmrE"/>
    <property type="match status" value="2"/>
</dbReference>
<dbReference type="Proteomes" id="UP000323521">
    <property type="component" value="Chromosome"/>
</dbReference>
<dbReference type="GO" id="GO:0005886">
    <property type="term" value="C:plasma membrane"/>
    <property type="evidence" value="ECO:0007669"/>
    <property type="project" value="UniProtKB-SubCell"/>
</dbReference>
<reference evidence="9 10" key="1">
    <citation type="submission" date="2016-10" db="EMBL/GenBank/DDBJ databases">
        <title>Complete Genome Sequence of Peptococcaceae strain DCMF.</title>
        <authorList>
            <person name="Edwards R.J."/>
            <person name="Holland S.I."/>
            <person name="Deshpande N.P."/>
            <person name="Wong Y.K."/>
            <person name="Ertan H."/>
            <person name="Manefield M."/>
            <person name="Russell T.L."/>
            <person name="Lee M.J."/>
        </authorList>
    </citation>
    <scope>NUCLEOTIDE SEQUENCE [LARGE SCALE GENOMIC DNA]</scope>
    <source>
        <strain evidence="9 10">DCMF</strain>
    </source>
</reference>
<dbReference type="KEGG" id="fwa:DCMF_11230"/>